<evidence type="ECO:0000313" key="3">
    <source>
        <dbReference type="Proteomes" id="UP000605099"/>
    </source>
</evidence>
<dbReference type="InterPro" id="IPR036249">
    <property type="entry name" value="Thioredoxin-like_sf"/>
</dbReference>
<dbReference type="CDD" id="cd02947">
    <property type="entry name" value="TRX_family"/>
    <property type="match status" value="1"/>
</dbReference>
<protein>
    <submittedName>
        <fullName evidence="2">Conjugal transfer protein TraF</fullName>
    </submittedName>
</protein>
<dbReference type="Proteomes" id="UP000605099">
    <property type="component" value="Unassembled WGS sequence"/>
</dbReference>
<dbReference type="SUPFAM" id="SSF52833">
    <property type="entry name" value="Thioredoxin-like"/>
    <property type="match status" value="1"/>
</dbReference>
<dbReference type="InterPro" id="IPR039555">
    <property type="entry name" value="TraF/TrbB"/>
</dbReference>
<dbReference type="Pfam" id="PF13728">
    <property type="entry name" value="TraF"/>
    <property type="match status" value="1"/>
</dbReference>
<keyword evidence="1" id="KW-0732">Signal</keyword>
<dbReference type="RefSeq" id="WP_373290167.1">
    <property type="nucleotide sequence ID" value="NZ_BMLK01000019.1"/>
</dbReference>
<name>A0ABQ2JYH2_9SPHN</name>
<feature type="signal peptide" evidence="1">
    <location>
        <begin position="1"/>
        <end position="26"/>
    </location>
</feature>
<dbReference type="EMBL" id="BMLK01000019">
    <property type="protein sequence ID" value="GGN57426.1"/>
    <property type="molecule type" value="Genomic_DNA"/>
</dbReference>
<gene>
    <name evidence="2" type="ORF">GCM10011349_35990</name>
</gene>
<evidence type="ECO:0000313" key="2">
    <source>
        <dbReference type="EMBL" id="GGN57426.1"/>
    </source>
</evidence>
<sequence length="305" mass="33662">MNTRARPFPPLLATALALTLPPPALAQQGAGPLEVKQGYWWYAPPPKPEQQKPDEGDPLARPVIPPMAELASWTPPRIRKLIEDQRDYAATVLTVEAVADFWRLEDFARRKARAFAGLTQIAMLQNPALNSKSANPMVGDARAELTAHKDQVRQRYLRARANEFALVMFSRTTCGYCRVQWPIVQRFQDDMGWQVTLMDLDRRPDLGARFGVEVTPTTMIIRRNSSQRMVIAAGIEAYPNLAQMAYQAVKLLTGDIRPEQFMTGAGEEGGFFDALSAGPIAASDPRALSRDLEMSDVPAAGGAGE</sequence>
<accession>A0ABQ2JYH2</accession>
<reference evidence="3" key="1">
    <citation type="journal article" date="2019" name="Int. J. Syst. Evol. Microbiol.">
        <title>The Global Catalogue of Microorganisms (GCM) 10K type strain sequencing project: providing services to taxonomists for standard genome sequencing and annotation.</title>
        <authorList>
            <consortium name="The Broad Institute Genomics Platform"/>
            <consortium name="The Broad Institute Genome Sequencing Center for Infectious Disease"/>
            <person name="Wu L."/>
            <person name="Ma J."/>
        </authorList>
    </citation>
    <scope>NUCLEOTIDE SEQUENCE [LARGE SCALE GENOMIC DNA]</scope>
    <source>
        <strain evidence="3">CGMCC 1.6784</strain>
    </source>
</reference>
<evidence type="ECO:0000256" key="1">
    <source>
        <dbReference type="SAM" id="SignalP"/>
    </source>
</evidence>
<dbReference type="Gene3D" id="3.40.30.10">
    <property type="entry name" value="Glutaredoxin"/>
    <property type="match status" value="1"/>
</dbReference>
<proteinExistence type="predicted"/>
<organism evidence="2 3">
    <name type="scientific">Novosphingobium indicum</name>
    <dbReference type="NCBI Taxonomy" id="462949"/>
    <lineage>
        <taxon>Bacteria</taxon>
        <taxon>Pseudomonadati</taxon>
        <taxon>Pseudomonadota</taxon>
        <taxon>Alphaproteobacteria</taxon>
        <taxon>Sphingomonadales</taxon>
        <taxon>Sphingomonadaceae</taxon>
        <taxon>Novosphingobium</taxon>
    </lineage>
</organism>
<feature type="chain" id="PRO_5046692536" evidence="1">
    <location>
        <begin position="27"/>
        <end position="305"/>
    </location>
</feature>
<keyword evidence="3" id="KW-1185">Reference proteome</keyword>
<comment type="caution">
    <text evidence="2">The sequence shown here is derived from an EMBL/GenBank/DDBJ whole genome shotgun (WGS) entry which is preliminary data.</text>
</comment>